<sequence length="220" mass="24261">MDGRDGDGRARDARVRRLRTATGRRRLRRWILRGAGLVVIVFLGVGVVLAWLTVNPRVNPAPRVDALIVLSTQAGAHDEARRLAEEGVTDLLLVSTPEDAPASLCQESPGGATVGCFAPDPVTTQGEAIVGTELARQHGVESLGVLTFDHHIERSRMLMDRCWDGELHMYEFHPERGKRGYVYDFVYAMAAYAKTFMTPGCAAEPPEWLQTPIDKVKLGR</sequence>
<keyword evidence="3" id="KW-1185">Reference proteome</keyword>
<keyword evidence="1" id="KW-0472">Membrane</keyword>
<dbReference type="RefSeq" id="WP_378040021.1">
    <property type="nucleotide sequence ID" value="NZ_JBHLWH010000009.1"/>
</dbReference>
<organism evidence="2 3">
    <name type="scientific">Citricoccus parietis</name>
    <dbReference type="NCBI Taxonomy" id="592307"/>
    <lineage>
        <taxon>Bacteria</taxon>
        <taxon>Bacillati</taxon>
        <taxon>Actinomycetota</taxon>
        <taxon>Actinomycetes</taxon>
        <taxon>Micrococcales</taxon>
        <taxon>Micrococcaceae</taxon>
        <taxon>Citricoccus</taxon>
    </lineage>
</organism>
<evidence type="ECO:0008006" key="4">
    <source>
        <dbReference type="Google" id="ProtNLM"/>
    </source>
</evidence>
<keyword evidence="1" id="KW-1133">Transmembrane helix</keyword>
<evidence type="ECO:0000256" key="1">
    <source>
        <dbReference type="SAM" id="Phobius"/>
    </source>
</evidence>
<feature type="transmembrane region" description="Helical" evidence="1">
    <location>
        <begin position="30"/>
        <end position="52"/>
    </location>
</feature>
<dbReference type="EMBL" id="JBHLWH010000009">
    <property type="protein sequence ID" value="MFC0247347.1"/>
    <property type="molecule type" value="Genomic_DNA"/>
</dbReference>
<dbReference type="Proteomes" id="UP001589766">
    <property type="component" value="Unassembled WGS sequence"/>
</dbReference>
<keyword evidence="1" id="KW-0812">Transmembrane</keyword>
<comment type="caution">
    <text evidence="2">The sequence shown here is derived from an EMBL/GenBank/DDBJ whole genome shotgun (WGS) entry which is preliminary data.</text>
</comment>
<reference evidence="2 3" key="1">
    <citation type="submission" date="2024-09" db="EMBL/GenBank/DDBJ databases">
        <authorList>
            <person name="Sun Q."/>
            <person name="Mori K."/>
        </authorList>
    </citation>
    <scope>NUCLEOTIDE SEQUENCE [LARGE SCALE GENOMIC DNA]</scope>
    <source>
        <strain evidence="2 3">CCM 7609</strain>
    </source>
</reference>
<proteinExistence type="predicted"/>
<name>A0ABV6F1F5_9MICC</name>
<accession>A0ABV6F1F5</accession>
<evidence type="ECO:0000313" key="3">
    <source>
        <dbReference type="Proteomes" id="UP001589766"/>
    </source>
</evidence>
<evidence type="ECO:0000313" key="2">
    <source>
        <dbReference type="EMBL" id="MFC0247347.1"/>
    </source>
</evidence>
<protein>
    <recommendedName>
        <fullName evidence="4">YdcF family protein</fullName>
    </recommendedName>
</protein>
<gene>
    <name evidence="2" type="ORF">ACFFIO_02415</name>
</gene>